<dbReference type="EMBL" id="WAIE01000007">
    <property type="protein sequence ID" value="KAB1440256.1"/>
    <property type="molecule type" value="Genomic_DNA"/>
</dbReference>
<comment type="caution">
    <text evidence="1">The sequence shown here is derived from an EMBL/GenBank/DDBJ whole genome shotgun (WGS) entry which is preliminary data.</text>
</comment>
<name>A0A6N6MY93_9BACT</name>
<dbReference type="AlphaFoldDB" id="A0A6N6MY93"/>
<keyword evidence="2" id="KW-1185">Reference proteome</keyword>
<gene>
    <name evidence="1" type="ORF">F8A88_13460</name>
</gene>
<protein>
    <submittedName>
        <fullName evidence="1">Uncharacterized protein</fullName>
    </submittedName>
</protein>
<evidence type="ECO:0000313" key="1">
    <source>
        <dbReference type="EMBL" id="KAB1440256.1"/>
    </source>
</evidence>
<organism evidence="1 2">
    <name type="scientific">Pseudodesulfovibrio senegalensis</name>
    <dbReference type="NCBI Taxonomy" id="1721087"/>
    <lineage>
        <taxon>Bacteria</taxon>
        <taxon>Pseudomonadati</taxon>
        <taxon>Thermodesulfobacteriota</taxon>
        <taxon>Desulfovibrionia</taxon>
        <taxon>Desulfovibrionales</taxon>
        <taxon>Desulfovibrionaceae</taxon>
    </lineage>
</organism>
<proteinExistence type="predicted"/>
<evidence type="ECO:0000313" key="2">
    <source>
        <dbReference type="Proteomes" id="UP000438699"/>
    </source>
</evidence>
<dbReference type="NCBIfam" id="NF041863">
    <property type="entry name" value="DVU0524_fam"/>
    <property type="match status" value="1"/>
</dbReference>
<dbReference type="Proteomes" id="UP000438699">
    <property type="component" value="Unassembled WGS sequence"/>
</dbReference>
<accession>A0A6N6MY93</accession>
<dbReference type="OrthoDB" id="5471208at2"/>
<sequence length="128" mass="14747">MLQTYGKQLTSAKRLARFRRALKLSRSQDEVTISREAKRRELVERIAREIIENLIVSNTENPVVGSILQQLEHETGKQYVFEYPLDGMDVQILHDAQGGPNEVTGPERQEVMQRLWKITLARVDATML</sequence>
<dbReference type="InterPro" id="IPR049840">
    <property type="entry name" value="DVU0524-like"/>
</dbReference>
<reference evidence="1 2" key="1">
    <citation type="journal article" date="2017" name="Int. J. Syst. Evol. Microbiol.">
        <title>Desulfovibrio senegalensis sp. nov., a mesophilic sulfate reducer isolated from marine sediment.</title>
        <authorList>
            <person name="Thioye A."/>
            <person name="Gam Z.B.A."/>
            <person name="Mbengue M."/>
            <person name="Cayol J.L."/>
            <person name="Joseph-Bartoli M."/>
            <person name="Toure-Kane C."/>
            <person name="Labat M."/>
        </authorList>
    </citation>
    <scope>NUCLEOTIDE SEQUENCE [LARGE SCALE GENOMIC DNA]</scope>
    <source>
        <strain evidence="1 2">DSM 101509</strain>
    </source>
</reference>